<comment type="caution">
    <text evidence="1">The sequence shown here is derived from an EMBL/GenBank/DDBJ whole genome shotgun (WGS) entry which is preliminary data.</text>
</comment>
<dbReference type="Proteomes" id="UP000789375">
    <property type="component" value="Unassembled WGS sequence"/>
</dbReference>
<name>A0A9N9D077_FUNMO</name>
<proteinExistence type="predicted"/>
<gene>
    <name evidence="1" type="ORF">FMOSSE_LOCUS9838</name>
</gene>
<dbReference type="AlphaFoldDB" id="A0A9N9D077"/>
<sequence>QFFVKKPKDDFSRSGHIRLIRSLLGQGCSLEKLKLFANNDMRPE</sequence>
<keyword evidence="2" id="KW-1185">Reference proteome</keyword>
<protein>
    <submittedName>
        <fullName evidence="1">12725_t:CDS:1</fullName>
    </submittedName>
</protein>
<dbReference type="EMBL" id="CAJVPP010003019">
    <property type="protein sequence ID" value="CAG8618321.1"/>
    <property type="molecule type" value="Genomic_DNA"/>
</dbReference>
<reference evidence="1" key="1">
    <citation type="submission" date="2021-06" db="EMBL/GenBank/DDBJ databases">
        <authorList>
            <person name="Kallberg Y."/>
            <person name="Tangrot J."/>
            <person name="Rosling A."/>
        </authorList>
    </citation>
    <scope>NUCLEOTIDE SEQUENCE</scope>
    <source>
        <strain evidence="1">87-6 pot B 2015</strain>
    </source>
</reference>
<accession>A0A9N9D077</accession>
<evidence type="ECO:0000313" key="2">
    <source>
        <dbReference type="Proteomes" id="UP000789375"/>
    </source>
</evidence>
<evidence type="ECO:0000313" key="1">
    <source>
        <dbReference type="EMBL" id="CAG8618321.1"/>
    </source>
</evidence>
<organism evidence="1 2">
    <name type="scientific">Funneliformis mosseae</name>
    <name type="common">Endomycorrhizal fungus</name>
    <name type="synonym">Glomus mosseae</name>
    <dbReference type="NCBI Taxonomy" id="27381"/>
    <lineage>
        <taxon>Eukaryota</taxon>
        <taxon>Fungi</taxon>
        <taxon>Fungi incertae sedis</taxon>
        <taxon>Mucoromycota</taxon>
        <taxon>Glomeromycotina</taxon>
        <taxon>Glomeromycetes</taxon>
        <taxon>Glomerales</taxon>
        <taxon>Glomeraceae</taxon>
        <taxon>Funneliformis</taxon>
    </lineage>
</organism>
<feature type="non-terminal residue" evidence="1">
    <location>
        <position position="1"/>
    </location>
</feature>